<keyword evidence="2" id="KW-1185">Reference proteome</keyword>
<dbReference type="Gramene" id="Kaladp0072s0018.1.v1.1">
    <property type="protein sequence ID" value="Kaladp0072s0018.1.v1.1"/>
    <property type="gene ID" value="Kaladp0072s0018.v1.1"/>
</dbReference>
<sequence>MERCIDKLSSINGSQADVPNANPSETLGISVPSSQNKLLLANKLVWKPKGKEESNEDIEVQLEKPENILILHMNSPNRCSSKLELEAANNSETAMELPEIQEDTDISMAVSPDMVRSRESPLDVPSYITTRSNLARKSNRKVRNKLKKALRKAEDVRNLYYAFSEAPLSQEKCHENCSEKQNNIQEPNYYILFDSPPAEFFRRSQGLRRSALYHSSCLLLPW</sequence>
<dbReference type="EnsemblPlants" id="Kaladp0072s0018.1.v1.1">
    <property type="protein sequence ID" value="Kaladp0072s0018.1.v1.1"/>
    <property type="gene ID" value="Kaladp0072s0018.v1.1"/>
</dbReference>
<dbReference type="Proteomes" id="UP000594263">
    <property type="component" value="Unplaced"/>
</dbReference>
<dbReference type="AlphaFoldDB" id="A0A7N1A3F7"/>
<name>A0A7N1A3F7_KALFE</name>
<accession>A0A7N1A3F7</accession>
<protein>
    <submittedName>
        <fullName evidence="1">Uncharacterized protein</fullName>
    </submittedName>
</protein>
<organism evidence="1 2">
    <name type="scientific">Kalanchoe fedtschenkoi</name>
    <name type="common">Lavender scallops</name>
    <name type="synonym">South American air plant</name>
    <dbReference type="NCBI Taxonomy" id="63787"/>
    <lineage>
        <taxon>Eukaryota</taxon>
        <taxon>Viridiplantae</taxon>
        <taxon>Streptophyta</taxon>
        <taxon>Embryophyta</taxon>
        <taxon>Tracheophyta</taxon>
        <taxon>Spermatophyta</taxon>
        <taxon>Magnoliopsida</taxon>
        <taxon>eudicotyledons</taxon>
        <taxon>Gunneridae</taxon>
        <taxon>Pentapetalae</taxon>
        <taxon>Saxifragales</taxon>
        <taxon>Crassulaceae</taxon>
        <taxon>Kalanchoe</taxon>
    </lineage>
</organism>
<evidence type="ECO:0000313" key="2">
    <source>
        <dbReference type="Proteomes" id="UP000594263"/>
    </source>
</evidence>
<proteinExistence type="predicted"/>
<reference evidence="1" key="1">
    <citation type="submission" date="2021-01" db="UniProtKB">
        <authorList>
            <consortium name="EnsemblPlants"/>
        </authorList>
    </citation>
    <scope>IDENTIFICATION</scope>
</reference>
<evidence type="ECO:0000313" key="1">
    <source>
        <dbReference type="EnsemblPlants" id="Kaladp0072s0018.1.v1.1"/>
    </source>
</evidence>